<evidence type="ECO:0008006" key="4">
    <source>
        <dbReference type="Google" id="ProtNLM"/>
    </source>
</evidence>
<comment type="caution">
    <text evidence="2">The sequence shown here is derived from an EMBL/GenBank/DDBJ whole genome shotgun (WGS) entry which is preliminary data.</text>
</comment>
<reference evidence="2 3" key="1">
    <citation type="submission" date="2020-05" db="EMBL/GenBank/DDBJ databases">
        <title>Draft genome of Flavobacterium sp. IMCC34852.</title>
        <authorList>
            <person name="Song J."/>
            <person name="Cho J.-C."/>
        </authorList>
    </citation>
    <scope>NUCLEOTIDE SEQUENCE [LARGE SCALE GENOMIC DNA]</scope>
    <source>
        <strain evidence="2 3">IMCC34852</strain>
    </source>
</reference>
<name>A0A7Y3VZ00_9FLAO</name>
<dbReference type="RefSeq" id="WP_171222157.1">
    <property type="nucleotide sequence ID" value="NZ_CP121446.1"/>
</dbReference>
<proteinExistence type="predicted"/>
<keyword evidence="1" id="KW-0812">Transmembrane</keyword>
<dbReference type="EMBL" id="JABEVX010000003">
    <property type="protein sequence ID" value="NNT71971.1"/>
    <property type="molecule type" value="Genomic_DNA"/>
</dbReference>
<accession>A0A7Y3VZ00</accession>
<evidence type="ECO:0000256" key="1">
    <source>
        <dbReference type="SAM" id="Phobius"/>
    </source>
</evidence>
<gene>
    <name evidence="2" type="ORF">HKT18_07065</name>
</gene>
<dbReference type="AlphaFoldDB" id="A0A7Y3VZ00"/>
<organism evidence="2 3">
    <name type="scientific">Flavobacterium rivulicola</name>
    <dbReference type="NCBI Taxonomy" id="2732161"/>
    <lineage>
        <taxon>Bacteria</taxon>
        <taxon>Pseudomonadati</taxon>
        <taxon>Bacteroidota</taxon>
        <taxon>Flavobacteriia</taxon>
        <taxon>Flavobacteriales</taxon>
        <taxon>Flavobacteriaceae</taxon>
        <taxon>Flavobacterium</taxon>
    </lineage>
</organism>
<feature type="transmembrane region" description="Helical" evidence="1">
    <location>
        <begin position="128"/>
        <end position="145"/>
    </location>
</feature>
<sequence>MDTQHEVRLRPRFYKDIEQNIAIVREKFVTYRQKNNSPDFLMKVRNNHIQFTFSAAKRHYWSPHLSIELEEKEGNEKNATHIRGLFGPDQTLWTMFMFLHFVVAGVFTLFGMFAYSNYTLNEPMLMDFIVMFIMVIVWFLLYIIARQIREKGHPQMDELEAIFLDIIKE</sequence>
<keyword evidence="3" id="KW-1185">Reference proteome</keyword>
<feature type="transmembrane region" description="Helical" evidence="1">
    <location>
        <begin position="92"/>
        <end position="116"/>
    </location>
</feature>
<keyword evidence="1" id="KW-0472">Membrane</keyword>
<dbReference type="Proteomes" id="UP000536509">
    <property type="component" value="Unassembled WGS sequence"/>
</dbReference>
<evidence type="ECO:0000313" key="3">
    <source>
        <dbReference type="Proteomes" id="UP000536509"/>
    </source>
</evidence>
<evidence type="ECO:0000313" key="2">
    <source>
        <dbReference type="EMBL" id="NNT71971.1"/>
    </source>
</evidence>
<keyword evidence="1" id="KW-1133">Transmembrane helix</keyword>
<protein>
    <recommendedName>
        <fullName evidence="4">GTP-binding protein</fullName>
    </recommendedName>
</protein>